<accession>A0A8K0P385</accession>
<feature type="compositionally biased region" description="Polar residues" evidence="1">
    <location>
        <begin position="1"/>
        <end position="13"/>
    </location>
</feature>
<comment type="caution">
    <text evidence="3">The sequence shown here is derived from an EMBL/GenBank/DDBJ whole genome shotgun (WGS) entry which is preliminary data.</text>
</comment>
<gene>
    <name evidence="3" type="ORF">J437_LFUL010247</name>
</gene>
<sequence length="395" mass="44496">MKEMENGNSNNDSGDQESDRKGFSFRKNHLTRGNIIDGGFSNSVCFREALTILSEDNIDMGQLSVNIDKEKDASETIYIVFVSLTEYIERFKHTNTVFGRVTHDFTTLEERRSECLQLGEEKIERNVTLVNEADEYCVSLSFFDGKDWERDSLEITKEDSLTLMGEAANYLYVSSPIGASKLGRDKREVNTMCVKRMLLNPKGKITAEWILTKGAGYILEERREIPHGSVTHPMMRYCNGNDSSNEGDDISEDECLNILKMELTPGGEEKRNTAEEGEKPLKNDARKKQPTETFGNPVEQGENEETQVMEGGENLTPGNEMPMLDKVTKDHGGIVIAADSVISEEIISKVSINSDEDFQKKKTNNRTLTEGIAEEQARNDSYDNSQYLGFLKVTK</sequence>
<organism evidence="3 4">
    <name type="scientific">Ladona fulva</name>
    <name type="common">Scarce chaser dragonfly</name>
    <name type="synonym">Libellula fulva</name>
    <dbReference type="NCBI Taxonomy" id="123851"/>
    <lineage>
        <taxon>Eukaryota</taxon>
        <taxon>Metazoa</taxon>
        <taxon>Ecdysozoa</taxon>
        <taxon>Arthropoda</taxon>
        <taxon>Hexapoda</taxon>
        <taxon>Insecta</taxon>
        <taxon>Pterygota</taxon>
        <taxon>Palaeoptera</taxon>
        <taxon>Odonata</taxon>
        <taxon>Epiprocta</taxon>
        <taxon>Anisoptera</taxon>
        <taxon>Libelluloidea</taxon>
        <taxon>Libellulidae</taxon>
        <taxon>Ladona</taxon>
    </lineage>
</organism>
<dbReference type="AlphaFoldDB" id="A0A8K0P385"/>
<keyword evidence="4" id="KW-1185">Reference proteome</keyword>
<feature type="domain" description="Ciliogenesis-associated TTC17-interacting protein N-terminal" evidence="2">
    <location>
        <begin position="42"/>
        <end position="171"/>
    </location>
</feature>
<feature type="region of interest" description="Disordered" evidence="1">
    <location>
        <begin position="1"/>
        <end position="21"/>
    </location>
</feature>
<dbReference type="Proteomes" id="UP000792457">
    <property type="component" value="Unassembled WGS sequence"/>
</dbReference>
<evidence type="ECO:0000313" key="3">
    <source>
        <dbReference type="EMBL" id="KAG8230748.1"/>
    </source>
</evidence>
<reference evidence="3" key="1">
    <citation type="submission" date="2013-04" db="EMBL/GenBank/DDBJ databases">
        <authorList>
            <person name="Qu J."/>
            <person name="Murali S.C."/>
            <person name="Bandaranaike D."/>
            <person name="Bellair M."/>
            <person name="Blankenburg K."/>
            <person name="Chao H."/>
            <person name="Dinh H."/>
            <person name="Doddapaneni H."/>
            <person name="Downs B."/>
            <person name="Dugan-Rocha S."/>
            <person name="Elkadiri S."/>
            <person name="Gnanaolivu R.D."/>
            <person name="Hernandez B."/>
            <person name="Javaid M."/>
            <person name="Jayaseelan J.C."/>
            <person name="Lee S."/>
            <person name="Li M."/>
            <person name="Ming W."/>
            <person name="Munidasa M."/>
            <person name="Muniz J."/>
            <person name="Nguyen L."/>
            <person name="Ongeri F."/>
            <person name="Osuji N."/>
            <person name="Pu L.-L."/>
            <person name="Puazo M."/>
            <person name="Qu C."/>
            <person name="Quiroz J."/>
            <person name="Raj R."/>
            <person name="Weissenberger G."/>
            <person name="Xin Y."/>
            <person name="Zou X."/>
            <person name="Han Y."/>
            <person name="Richards S."/>
            <person name="Worley K."/>
            <person name="Muzny D."/>
            <person name="Gibbs R."/>
        </authorList>
    </citation>
    <scope>NUCLEOTIDE SEQUENCE</scope>
    <source>
        <strain evidence="3">Sampled in the wild</strain>
    </source>
</reference>
<evidence type="ECO:0000256" key="1">
    <source>
        <dbReference type="SAM" id="MobiDB-lite"/>
    </source>
</evidence>
<evidence type="ECO:0000313" key="4">
    <source>
        <dbReference type="Proteomes" id="UP000792457"/>
    </source>
</evidence>
<reference evidence="3" key="2">
    <citation type="submission" date="2017-10" db="EMBL/GenBank/DDBJ databases">
        <title>Ladona fulva Genome sequencing and assembly.</title>
        <authorList>
            <person name="Murali S."/>
            <person name="Richards S."/>
            <person name="Bandaranaike D."/>
            <person name="Bellair M."/>
            <person name="Blankenburg K."/>
            <person name="Chao H."/>
            <person name="Dinh H."/>
            <person name="Doddapaneni H."/>
            <person name="Dugan-Rocha S."/>
            <person name="Elkadiri S."/>
            <person name="Gnanaolivu R."/>
            <person name="Hernandez B."/>
            <person name="Skinner E."/>
            <person name="Javaid M."/>
            <person name="Lee S."/>
            <person name="Li M."/>
            <person name="Ming W."/>
            <person name="Munidasa M."/>
            <person name="Muniz J."/>
            <person name="Nguyen L."/>
            <person name="Hughes D."/>
            <person name="Osuji N."/>
            <person name="Pu L.-L."/>
            <person name="Puazo M."/>
            <person name="Qu C."/>
            <person name="Quiroz J."/>
            <person name="Raj R."/>
            <person name="Weissenberger G."/>
            <person name="Xin Y."/>
            <person name="Zou X."/>
            <person name="Han Y."/>
            <person name="Worley K."/>
            <person name="Muzny D."/>
            <person name="Gibbs R."/>
        </authorList>
    </citation>
    <scope>NUCLEOTIDE SEQUENCE</scope>
    <source>
        <strain evidence="3">Sampled in the wild</strain>
    </source>
</reference>
<dbReference type="InterPro" id="IPR048777">
    <property type="entry name" value="CATIP_N"/>
</dbReference>
<proteinExistence type="predicted"/>
<dbReference type="EMBL" id="KZ308508">
    <property type="protein sequence ID" value="KAG8230748.1"/>
    <property type="molecule type" value="Genomic_DNA"/>
</dbReference>
<dbReference type="Pfam" id="PF21772">
    <property type="entry name" value="CATIP_N"/>
    <property type="match status" value="1"/>
</dbReference>
<protein>
    <recommendedName>
        <fullName evidence="2">Ciliogenesis-associated TTC17-interacting protein N-terminal domain-containing protein</fullName>
    </recommendedName>
</protein>
<evidence type="ECO:0000259" key="2">
    <source>
        <dbReference type="Pfam" id="PF21772"/>
    </source>
</evidence>
<feature type="region of interest" description="Disordered" evidence="1">
    <location>
        <begin position="262"/>
        <end position="305"/>
    </location>
</feature>
<feature type="compositionally biased region" description="Basic and acidic residues" evidence="1">
    <location>
        <begin position="267"/>
        <end position="290"/>
    </location>
</feature>
<name>A0A8K0P385_LADFU</name>
<dbReference type="OrthoDB" id="6334211at2759"/>